<evidence type="ECO:0000256" key="2">
    <source>
        <dbReference type="ARBA" id="ARBA00022737"/>
    </source>
</evidence>
<dbReference type="InterPro" id="IPR021790">
    <property type="entry name" value="PTBP1-like_RRM2"/>
</dbReference>
<dbReference type="SUPFAM" id="SSF54928">
    <property type="entry name" value="RNA-binding domain, RBD"/>
    <property type="match status" value="3"/>
</dbReference>
<dbReference type="PROSITE" id="PS50102">
    <property type="entry name" value="RRM"/>
    <property type="match status" value="4"/>
</dbReference>
<dbReference type="AlphaFoldDB" id="A0A7K4RZ80"/>
<feature type="non-terminal residue" evidence="6">
    <location>
        <position position="1"/>
    </location>
</feature>
<organism evidence="6 7">
    <name type="scientific">Columbina picui</name>
    <name type="common">Picui ground-dove</name>
    <dbReference type="NCBI Taxonomy" id="115618"/>
    <lineage>
        <taxon>Eukaryota</taxon>
        <taxon>Metazoa</taxon>
        <taxon>Chordata</taxon>
        <taxon>Craniata</taxon>
        <taxon>Vertebrata</taxon>
        <taxon>Euteleostomi</taxon>
        <taxon>Archelosauria</taxon>
        <taxon>Archosauria</taxon>
        <taxon>Dinosauria</taxon>
        <taxon>Saurischia</taxon>
        <taxon>Theropoda</taxon>
        <taxon>Coelurosauria</taxon>
        <taxon>Aves</taxon>
        <taxon>Neognathae</taxon>
        <taxon>Neoaves</taxon>
        <taxon>Columbimorphae</taxon>
        <taxon>Columbiformes</taxon>
        <taxon>Columbidae</taxon>
        <taxon>Columbina</taxon>
    </lineage>
</organism>
<dbReference type="NCBIfam" id="TIGR01649">
    <property type="entry name" value="hnRNP-L_PTB"/>
    <property type="match status" value="1"/>
</dbReference>
<dbReference type="PANTHER" id="PTHR15592">
    <property type="entry name" value="MATRIN 3/NUCLEAR PROTEIN 220-RELATED"/>
    <property type="match status" value="1"/>
</dbReference>
<dbReference type="SMART" id="SM00360">
    <property type="entry name" value="RRM"/>
    <property type="match status" value="4"/>
</dbReference>
<dbReference type="GO" id="GO:0005634">
    <property type="term" value="C:nucleus"/>
    <property type="evidence" value="ECO:0007669"/>
    <property type="project" value="InterPro"/>
</dbReference>
<feature type="domain" description="RRM" evidence="5">
    <location>
        <begin position="19"/>
        <end position="93"/>
    </location>
</feature>
<protein>
    <submittedName>
        <fullName evidence="6">PTBP3 protein</fullName>
    </submittedName>
</protein>
<keyword evidence="7" id="KW-1185">Reference proteome</keyword>
<evidence type="ECO:0000256" key="4">
    <source>
        <dbReference type="PROSITE-ProRule" id="PRU00176"/>
    </source>
</evidence>
<dbReference type="OrthoDB" id="296632at2759"/>
<feature type="domain" description="RRM" evidence="5">
    <location>
        <begin position="142"/>
        <end position="218"/>
    </location>
</feature>
<dbReference type="FunFam" id="3.30.70.330:FF:000036">
    <property type="entry name" value="polypyrimidine tract-binding protein 1 isoform X2"/>
    <property type="match status" value="1"/>
</dbReference>
<evidence type="ECO:0000256" key="3">
    <source>
        <dbReference type="ARBA" id="ARBA00022884"/>
    </source>
</evidence>
<dbReference type="FunFam" id="3.30.70.330:FF:000341">
    <property type="entry name" value="Hephaestus, isoform C"/>
    <property type="match status" value="1"/>
</dbReference>
<proteinExistence type="predicted"/>
<dbReference type="EMBL" id="VYZG01000614">
    <property type="protein sequence ID" value="NWQ78159.1"/>
    <property type="molecule type" value="Genomic_DNA"/>
</dbReference>
<gene>
    <name evidence="6" type="primary">Ptbp3</name>
    <name evidence="6" type="ORF">COLPIC_R02177</name>
</gene>
<dbReference type="InterPro" id="IPR000504">
    <property type="entry name" value="RRM_dom"/>
</dbReference>
<evidence type="ECO:0000259" key="5">
    <source>
        <dbReference type="PROSITE" id="PS50102"/>
    </source>
</evidence>
<evidence type="ECO:0000313" key="6">
    <source>
        <dbReference type="EMBL" id="NWQ78159.1"/>
    </source>
</evidence>
<reference evidence="6 7" key="1">
    <citation type="submission" date="2019-09" db="EMBL/GenBank/DDBJ databases">
        <title>Bird 10,000 Genomes (B10K) Project - Family phase.</title>
        <authorList>
            <person name="Zhang G."/>
        </authorList>
    </citation>
    <scope>NUCLEOTIDE SEQUENCE [LARGE SCALE GENOMIC DNA]</scope>
    <source>
        <strain evidence="6">B10K-DU-021-26</strain>
        <tissue evidence="6">Mixed tissue sample</tissue>
    </source>
</reference>
<keyword evidence="1" id="KW-0597">Phosphoprotein</keyword>
<dbReference type="GO" id="GO:0006397">
    <property type="term" value="P:mRNA processing"/>
    <property type="evidence" value="ECO:0007669"/>
    <property type="project" value="InterPro"/>
</dbReference>
<keyword evidence="3 4" id="KW-0694">RNA-binding</keyword>
<sequence>GNANRNTFEGQNLLCLPSCVLHLRDIPPDTTEEEVISLALPFGNVTNILVLNGKRQAFLEMATEQDAVNMMNYYTLTAPFIRNQPVYIQYSNYRELMTDYLANQARAQATLPDLNATYSGSQVVSSASDAGGGHCPDSNCVLRVIIDNVSCPVTLEILHQIFSQFGNVLKIITFNKNHQFQALIQYDDPKSAFCAKVNLNGHSIYTACCNLRIDFSKFAKLTVRYNNDKSRDFTWPNYSSGNDLAYVDQSVIAAYGKKPSLSLSNDTINAFPGPSVPPVLGSFEVIRPVSRKQMTHHRVAGTSVLLVSNLNPEAVTPHGLFILFGIYGNVHRVKILFRKKEKALVQMADEHQAQLAISNLDGQRLYGRVIRARFSKYHTVQLFHRGQDDKGLTKDYSNSPLHRFRVPGSKNFRNIFPPSATLHLSNIPPFVSVDDLKNLFESNGCTVKAFRFFQNDCKMALIQLDSVEEAVQAIIDLHNYDLGQNRNLRITFSKFAI</sequence>
<dbReference type="InterPro" id="IPR035979">
    <property type="entry name" value="RBD_domain_sf"/>
</dbReference>
<dbReference type="Proteomes" id="UP000530263">
    <property type="component" value="Unassembled WGS sequence"/>
</dbReference>
<dbReference type="Pfam" id="PF22976">
    <property type="entry name" value="RRM_10"/>
    <property type="match status" value="1"/>
</dbReference>
<feature type="domain" description="RRM" evidence="5">
    <location>
        <begin position="303"/>
        <end position="377"/>
    </location>
</feature>
<dbReference type="InterPro" id="IPR012677">
    <property type="entry name" value="Nucleotide-bd_a/b_plait_sf"/>
</dbReference>
<accession>A0A7K4RZ80</accession>
<dbReference type="Pfam" id="PF11835">
    <property type="entry name" value="RRM_8"/>
    <property type="match status" value="1"/>
</dbReference>
<dbReference type="Gene3D" id="3.30.70.330">
    <property type="match status" value="4"/>
</dbReference>
<evidence type="ECO:0000256" key="1">
    <source>
        <dbReference type="ARBA" id="ARBA00022553"/>
    </source>
</evidence>
<name>A0A7K4RZ80_COLPI</name>
<dbReference type="Pfam" id="PF13893">
    <property type="entry name" value="RRM_5"/>
    <property type="match status" value="1"/>
</dbReference>
<feature type="domain" description="RRM" evidence="5">
    <location>
        <begin position="420"/>
        <end position="495"/>
    </location>
</feature>
<feature type="non-terminal residue" evidence="6">
    <location>
        <position position="497"/>
    </location>
</feature>
<comment type="caution">
    <text evidence="6">The sequence shown here is derived from an EMBL/GenBank/DDBJ whole genome shotgun (WGS) entry which is preliminary data.</text>
</comment>
<dbReference type="GO" id="GO:0003723">
    <property type="term" value="F:RNA binding"/>
    <property type="evidence" value="ECO:0007669"/>
    <property type="project" value="UniProtKB-UniRule"/>
</dbReference>
<dbReference type="InterPro" id="IPR055204">
    <property type="entry name" value="HNRNPL_RRM"/>
</dbReference>
<evidence type="ECO:0000313" key="7">
    <source>
        <dbReference type="Proteomes" id="UP000530263"/>
    </source>
</evidence>
<dbReference type="InterPro" id="IPR006536">
    <property type="entry name" value="HnRNP-L/PTB"/>
</dbReference>
<keyword evidence="2" id="KW-0677">Repeat</keyword>